<proteinExistence type="predicted"/>
<dbReference type="Proteomes" id="UP000647339">
    <property type="component" value="Unassembled WGS sequence"/>
</dbReference>
<protein>
    <recommendedName>
        <fullName evidence="3">Lipocalin-like domain-containing protein</fullName>
    </recommendedName>
</protein>
<organism evidence="1 2">
    <name type="scientific">Echinicola rosea</name>
    <dbReference type="NCBI Taxonomy" id="1807691"/>
    <lineage>
        <taxon>Bacteria</taxon>
        <taxon>Pseudomonadati</taxon>
        <taxon>Bacteroidota</taxon>
        <taxon>Cytophagia</taxon>
        <taxon>Cytophagales</taxon>
        <taxon>Cyclobacteriaceae</taxon>
        <taxon>Echinicola</taxon>
    </lineage>
</organism>
<accession>A0ABQ1UMR7</accession>
<keyword evidence="2" id="KW-1185">Reference proteome</keyword>
<sequence length="115" mass="13100">MAIAQDVVETPTVKDSVSAAMEEVAGDYRYMDGIYDATITLDEKGIFCLNRTTCFGRLIEKKGTWKLIDQQVSLTDEDGQTETTRFIHAEGKTLLMRGPYERVRDFKNMQNQTTH</sequence>
<evidence type="ECO:0008006" key="3">
    <source>
        <dbReference type="Google" id="ProtNLM"/>
    </source>
</evidence>
<evidence type="ECO:0000313" key="2">
    <source>
        <dbReference type="Proteomes" id="UP000647339"/>
    </source>
</evidence>
<dbReference type="EMBL" id="BMIU01000003">
    <property type="protein sequence ID" value="GGF22515.1"/>
    <property type="molecule type" value="Genomic_DNA"/>
</dbReference>
<comment type="caution">
    <text evidence="1">The sequence shown here is derived from an EMBL/GenBank/DDBJ whole genome shotgun (WGS) entry which is preliminary data.</text>
</comment>
<reference evidence="2" key="1">
    <citation type="journal article" date="2019" name="Int. J. Syst. Evol. Microbiol.">
        <title>The Global Catalogue of Microorganisms (GCM) 10K type strain sequencing project: providing services to taxonomists for standard genome sequencing and annotation.</title>
        <authorList>
            <consortium name="The Broad Institute Genomics Platform"/>
            <consortium name="The Broad Institute Genome Sequencing Center for Infectious Disease"/>
            <person name="Wu L."/>
            <person name="Ma J."/>
        </authorList>
    </citation>
    <scope>NUCLEOTIDE SEQUENCE [LARGE SCALE GENOMIC DNA]</scope>
    <source>
        <strain evidence="2">CGMCC 1.15407</strain>
    </source>
</reference>
<gene>
    <name evidence="1" type="ORF">GCM10011339_08240</name>
</gene>
<evidence type="ECO:0000313" key="1">
    <source>
        <dbReference type="EMBL" id="GGF22515.1"/>
    </source>
</evidence>
<name>A0ABQ1UMR7_9BACT</name>